<dbReference type="AlphaFoldDB" id="K1TCJ4"/>
<protein>
    <recommendedName>
        <fullName evidence="4">Cell division protein FtsL</fullName>
    </recommendedName>
</protein>
<keyword evidence="2" id="KW-1133">Transmembrane helix</keyword>
<feature type="region of interest" description="Disordered" evidence="1">
    <location>
        <begin position="18"/>
        <end position="47"/>
    </location>
</feature>
<feature type="transmembrane region" description="Helical" evidence="2">
    <location>
        <begin position="54"/>
        <end position="72"/>
    </location>
</feature>
<keyword evidence="2" id="KW-0472">Membrane</keyword>
<evidence type="ECO:0008006" key="4">
    <source>
        <dbReference type="Google" id="ProtNLM"/>
    </source>
</evidence>
<evidence type="ECO:0000256" key="1">
    <source>
        <dbReference type="SAM" id="MobiDB-lite"/>
    </source>
</evidence>
<accession>K1TCJ4</accession>
<evidence type="ECO:0000256" key="2">
    <source>
        <dbReference type="SAM" id="Phobius"/>
    </source>
</evidence>
<name>K1TCJ4_9ZZZZ</name>
<gene>
    <name evidence="3" type="ORF">OBE_03660</name>
</gene>
<dbReference type="EMBL" id="AJWZ01002460">
    <property type="protein sequence ID" value="EKC70902.1"/>
    <property type="molecule type" value="Genomic_DNA"/>
</dbReference>
<evidence type="ECO:0000313" key="3">
    <source>
        <dbReference type="EMBL" id="EKC70902.1"/>
    </source>
</evidence>
<proteinExistence type="predicted"/>
<keyword evidence="2" id="KW-0812">Transmembrane</keyword>
<organism evidence="3">
    <name type="scientific">human gut metagenome</name>
    <dbReference type="NCBI Taxonomy" id="408170"/>
    <lineage>
        <taxon>unclassified sequences</taxon>
        <taxon>metagenomes</taxon>
        <taxon>organismal metagenomes</taxon>
    </lineage>
</organism>
<reference evidence="3" key="1">
    <citation type="journal article" date="2013" name="Environ. Microbiol.">
        <title>Microbiota from the distal guts of lean and obese adolescents exhibit partial functional redundancy besides clear differences in community structure.</title>
        <authorList>
            <person name="Ferrer M."/>
            <person name="Ruiz A."/>
            <person name="Lanza F."/>
            <person name="Haange S.B."/>
            <person name="Oberbach A."/>
            <person name="Till H."/>
            <person name="Bargiela R."/>
            <person name="Campoy C."/>
            <person name="Segura M.T."/>
            <person name="Richter M."/>
            <person name="von Bergen M."/>
            <person name="Seifert J."/>
            <person name="Suarez A."/>
        </authorList>
    </citation>
    <scope>NUCLEOTIDE SEQUENCE</scope>
</reference>
<comment type="caution">
    <text evidence="3">The sequence shown here is derived from an EMBL/GenBank/DDBJ whole genome shotgun (WGS) entry which is preliminary data.</text>
</comment>
<sequence>MANYGGYGYQYETSPKKLQPEYVPTKKAKKKTNVKPQNTKKPSKQQKNKYNYKPVVYIGLAFVMLFTISYRYSLINEEYNSKENIKSKVSAVQKENEQLKVSIENSLNLSSIEKAAQDKLGMQKLDNSKLKFI</sequence>